<name>A0AAV8U5C4_9ROSI</name>
<keyword evidence="2" id="KW-1185">Reference proteome</keyword>
<gene>
    <name evidence="1" type="ORF">K2173_009507</name>
</gene>
<reference evidence="1 2" key="1">
    <citation type="submission" date="2021-09" db="EMBL/GenBank/DDBJ databases">
        <title>Genomic insights and catalytic innovation underlie evolution of tropane alkaloids biosynthesis.</title>
        <authorList>
            <person name="Wang Y.-J."/>
            <person name="Tian T."/>
            <person name="Huang J.-P."/>
            <person name="Huang S.-X."/>
        </authorList>
    </citation>
    <scope>NUCLEOTIDE SEQUENCE [LARGE SCALE GENOMIC DNA]</scope>
    <source>
        <strain evidence="1">KIB-2018</strain>
        <tissue evidence="1">Leaf</tissue>
    </source>
</reference>
<organism evidence="1 2">
    <name type="scientific">Erythroxylum novogranatense</name>
    <dbReference type="NCBI Taxonomy" id="1862640"/>
    <lineage>
        <taxon>Eukaryota</taxon>
        <taxon>Viridiplantae</taxon>
        <taxon>Streptophyta</taxon>
        <taxon>Embryophyta</taxon>
        <taxon>Tracheophyta</taxon>
        <taxon>Spermatophyta</taxon>
        <taxon>Magnoliopsida</taxon>
        <taxon>eudicotyledons</taxon>
        <taxon>Gunneridae</taxon>
        <taxon>Pentapetalae</taxon>
        <taxon>rosids</taxon>
        <taxon>fabids</taxon>
        <taxon>Malpighiales</taxon>
        <taxon>Erythroxylaceae</taxon>
        <taxon>Erythroxylum</taxon>
    </lineage>
</organism>
<protein>
    <submittedName>
        <fullName evidence="1">Uncharacterized protein</fullName>
    </submittedName>
</protein>
<evidence type="ECO:0000313" key="2">
    <source>
        <dbReference type="Proteomes" id="UP001159364"/>
    </source>
</evidence>
<accession>A0AAV8U5C4</accession>
<dbReference type="Proteomes" id="UP001159364">
    <property type="component" value="Linkage Group LG01"/>
</dbReference>
<sequence>MEEEFNRMRAEFDFPIVGCVCGESSGTNYASYREYIEAADRPFAFMAGQSNDGELGKLIDCHVKVSNDIELPPKMVEIMLSELASKHRIE</sequence>
<comment type="caution">
    <text evidence="1">The sequence shown here is derived from an EMBL/GenBank/DDBJ whole genome shotgun (WGS) entry which is preliminary data.</text>
</comment>
<dbReference type="AlphaFoldDB" id="A0AAV8U5C4"/>
<dbReference type="EMBL" id="JAIWQS010000001">
    <property type="protein sequence ID" value="KAJ8774076.1"/>
    <property type="molecule type" value="Genomic_DNA"/>
</dbReference>
<proteinExistence type="predicted"/>
<evidence type="ECO:0000313" key="1">
    <source>
        <dbReference type="EMBL" id="KAJ8774076.1"/>
    </source>
</evidence>